<protein>
    <submittedName>
        <fullName evidence="3">GKN2 protein</fullName>
    </submittedName>
</protein>
<dbReference type="EMBL" id="VZTS01030901">
    <property type="protein sequence ID" value="NXT58668.1"/>
    <property type="molecule type" value="Genomic_DNA"/>
</dbReference>
<keyword evidence="1" id="KW-1015">Disulfide bond</keyword>
<evidence type="ECO:0000259" key="2">
    <source>
        <dbReference type="PROSITE" id="PS50869"/>
    </source>
</evidence>
<comment type="caution">
    <text evidence="3">The sequence shown here is derived from an EMBL/GenBank/DDBJ whole genome shotgun (WGS) entry which is preliminary data.</text>
</comment>
<dbReference type="SMART" id="SM01039">
    <property type="entry name" value="BRICHOS"/>
    <property type="match status" value="1"/>
</dbReference>
<dbReference type="Gene3D" id="3.30.390.150">
    <property type="match status" value="1"/>
</dbReference>
<dbReference type="PROSITE" id="PS50869">
    <property type="entry name" value="BRICHOS"/>
    <property type="match status" value="1"/>
</dbReference>
<dbReference type="PANTHER" id="PTHR16483">
    <property type="entry name" value="GASTROKINE 1"/>
    <property type="match status" value="1"/>
</dbReference>
<sequence length="86" mass="10312">YSQGYIATRLFSRTACYIMKINKAYIPDLQEIRRLALERQTMHTPYSPKNLWLEYQSGRSMRGTYEDWLIYGEHIQQLCRGLPLHQ</sequence>
<feature type="domain" description="BRICHOS" evidence="2">
    <location>
        <begin position="1"/>
        <end position="86"/>
    </location>
</feature>
<accession>A0A7L3DR39</accession>
<keyword evidence="4" id="KW-1185">Reference proteome</keyword>
<name>A0A7L3DR39_PLUSO</name>
<evidence type="ECO:0000256" key="1">
    <source>
        <dbReference type="ARBA" id="ARBA00023157"/>
    </source>
</evidence>
<evidence type="ECO:0000313" key="3">
    <source>
        <dbReference type="EMBL" id="NXT58668.1"/>
    </source>
</evidence>
<proteinExistence type="predicted"/>
<dbReference type="Pfam" id="PF04089">
    <property type="entry name" value="BRICHOS"/>
    <property type="match status" value="1"/>
</dbReference>
<feature type="non-terminal residue" evidence="3">
    <location>
        <position position="1"/>
    </location>
</feature>
<dbReference type="InterPro" id="IPR007084">
    <property type="entry name" value="BRICHOS_dom"/>
</dbReference>
<gene>
    <name evidence="3" type="primary">Gkn2_1</name>
    <name evidence="3" type="ORF">PLUSOC_R09905</name>
</gene>
<organism evidence="3 4">
    <name type="scientific">Pluvianellus socialis</name>
    <name type="common">Magellanic plover</name>
    <dbReference type="NCBI Taxonomy" id="227228"/>
    <lineage>
        <taxon>Eukaryota</taxon>
        <taxon>Metazoa</taxon>
        <taxon>Chordata</taxon>
        <taxon>Craniata</taxon>
        <taxon>Vertebrata</taxon>
        <taxon>Euteleostomi</taxon>
        <taxon>Archelosauria</taxon>
        <taxon>Archosauria</taxon>
        <taxon>Dinosauria</taxon>
        <taxon>Saurischia</taxon>
        <taxon>Theropoda</taxon>
        <taxon>Coelurosauria</taxon>
        <taxon>Aves</taxon>
        <taxon>Neognathae</taxon>
        <taxon>Neoaves</taxon>
        <taxon>Charadriiformes</taxon>
        <taxon>Charadriidae</taxon>
        <taxon>Pluvianellus</taxon>
    </lineage>
</organism>
<dbReference type="Proteomes" id="UP000519225">
    <property type="component" value="Unassembled WGS sequence"/>
</dbReference>
<evidence type="ECO:0000313" key="4">
    <source>
        <dbReference type="Proteomes" id="UP000519225"/>
    </source>
</evidence>
<feature type="non-terminal residue" evidence="3">
    <location>
        <position position="86"/>
    </location>
</feature>
<dbReference type="AlphaFoldDB" id="A0A7L3DR39"/>
<reference evidence="3 4" key="1">
    <citation type="submission" date="2019-09" db="EMBL/GenBank/DDBJ databases">
        <title>Bird 10,000 Genomes (B10K) Project - Family phase.</title>
        <authorList>
            <person name="Zhang G."/>
        </authorList>
    </citation>
    <scope>NUCLEOTIDE SEQUENCE [LARGE SCALE GENOMIC DNA]</scope>
    <source>
        <strain evidence="3">B10K-DU-012-14</strain>
        <tissue evidence="3">Blood</tissue>
    </source>
</reference>
<dbReference type="InterPro" id="IPR051772">
    <property type="entry name" value="Gastrokine"/>
</dbReference>